<organism evidence="1 2">
    <name type="scientific">Panagrolaimus sp. JU765</name>
    <dbReference type="NCBI Taxonomy" id="591449"/>
    <lineage>
        <taxon>Eukaryota</taxon>
        <taxon>Metazoa</taxon>
        <taxon>Ecdysozoa</taxon>
        <taxon>Nematoda</taxon>
        <taxon>Chromadorea</taxon>
        <taxon>Rhabditida</taxon>
        <taxon>Tylenchina</taxon>
        <taxon>Panagrolaimomorpha</taxon>
        <taxon>Panagrolaimoidea</taxon>
        <taxon>Panagrolaimidae</taxon>
        <taxon>Panagrolaimus</taxon>
    </lineage>
</organism>
<protein>
    <submittedName>
        <fullName evidence="2">Uncharacterized protein</fullName>
    </submittedName>
</protein>
<dbReference type="Proteomes" id="UP000887576">
    <property type="component" value="Unplaced"/>
</dbReference>
<dbReference type="WBParaSite" id="JU765_v2.g4617.t1">
    <property type="protein sequence ID" value="JU765_v2.g4617.t1"/>
    <property type="gene ID" value="JU765_v2.g4617"/>
</dbReference>
<reference evidence="2" key="1">
    <citation type="submission" date="2022-11" db="UniProtKB">
        <authorList>
            <consortium name="WormBaseParasite"/>
        </authorList>
    </citation>
    <scope>IDENTIFICATION</scope>
</reference>
<proteinExistence type="predicted"/>
<accession>A0AC34R9A7</accession>
<evidence type="ECO:0000313" key="2">
    <source>
        <dbReference type="WBParaSite" id="JU765_v2.g4617.t1"/>
    </source>
</evidence>
<evidence type="ECO:0000313" key="1">
    <source>
        <dbReference type="Proteomes" id="UP000887576"/>
    </source>
</evidence>
<name>A0AC34R9A7_9BILA</name>
<sequence length="369" mass="40651">MKWTFVAAVFLFILMSVVAGDERKTGTTPRDAKKLLMNRFGKLIDEEFERHDMSLENETANGTTPNASETEMVSFVDNSTQVGTNGTKKVNELEHVADGMLNATMENVQGVKMEDFKENTTLIASFVDDSTQFEKKGNGSTNLIELKSYDGEMVNHTTENATETKIYNSEEGSTQIESSFLAKNEKSIDKYVKVENNVMEFLNDASVNVTVENSQLTLFVKDDKITFGEQKLYVCFKSTIQSYASPTCPSGFCEVRVNFLSDGQRHTTYIDFDGHDQTFGGNSITAVISENSMKVTGVPNAPSPITTCNPDFDAGYLTVKVINKGGKTVRLSNVELHKSEQHEMETDMTPATIAGIAVGGFAILVISIM</sequence>